<sequence length="174" mass="19341">MIILLASLVFAGLARVSSGTQVWYNANGQIDNVWSCGDQWTAQGVDGPKTIPTSTILAKDCESLLKNLNGTSGFWNLDHWTSGNSQYWLPLKGVETCHFAVRYNGTQVDNEEDTVYLVYSDAYSVLVALMPSRVYGADNMYFNQTSGTWSGCQPNNKSVQWTFYNPFESVDPIP</sequence>
<evidence type="ECO:0000313" key="2">
    <source>
        <dbReference type="EMBL" id="KUI58561.1"/>
    </source>
</evidence>
<feature type="signal peptide" evidence="1">
    <location>
        <begin position="1"/>
        <end position="19"/>
    </location>
</feature>
<protein>
    <recommendedName>
        <fullName evidence="4">Ecp2 effector protein domain-containing protein</fullName>
    </recommendedName>
</protein>
<accession>A0A194V3Y9</accession>
<feature type="chain" id="PRO_5008266171" description="Ecp2 effector protein domain-containing protein" evidence="1">
    <location>
        <begin position="20"/>
        <end position="174"/>
    </location>
</feature>
<organism evidence="2 3">
    <name type="scientific">Cytospora mali</name>
    <name type="common">Apple Valsa canker fungus</name>
    <name type="synonym">Valsa mali</name>
    <dbReference type="NCBI Taxonomy" id="578113"/>
    <lineage>
        <taxon>Eukaryota</taxon>
        <taxon>Fungi</taxon>
        <taxon>Dikarya</taxon>
        <taxon>Ascomycota</taxon>
        <taxon>Pezizomycotina</taxon>
        <taxon>Sordariomycetes</taxon>
        <taxon>Sordariomycetidae</taxon>
        <taxon>Diaporthales</taxon>
        <taxon>Cytosporaceae</taxon>
        <taxon>Cytospora</taxon>
    </lineage>
</organism>
<proteinExistence type="predicted"/>
<evidence type="ECO:0008006" key="4">
    <source>
        <dbReference type="Google" id="ProtNLM"/>
    </source>
</evidence>
<name>A0A194V3Y9_CYTMA</name>
<evidence type="ECO:0000313" key="3">
    <source>
        <dbReference type="Proteomes" id="UP000078576"/>
    </source>
</evidence>
<keyword evidence="3" id="KW-1185">Reference proteome</keyword>
<dbReference type="Proteomes" id="UP000078576">
    <property type="component" value="Unassembled WGS sequence"/>
</dbReference>
<evidence type="ECO:0000256" key="1">
    <source>
        <dbReference type="SAM" id="SignalP"/>
    </source>
</evidence>
<gene>
    <name evidence="2" type="ORF">VP1G_05844</name>
</gene>
<reference evidence="3" key="1">
    <citation type="submission" date="2014-12" db="EMBL/GenBank/DDBJ databases">
        <title>Genome Sequence of Valsa Canker Pathogens Uncovers a Specific Adaption of Colonization on Woody Bark.</title>
        <authorList>
            <person name="Yin Z."/>
            <person name="Liu H."/>
            <person name="Gao X."/>
            <person name="Li Z."/>
            <person name="Song N."/>
            <person name="Ke X."/>
            <person name="Dai Q."/>
            <person name="Wu Y."/>
            <person name="Sun Y."/>
            <person name="Xu J.-R."/>
            <person name="Kang Z.K."/>
            <person name="Wang L."/>
            <person name="Huang L."/>
        </authorList>
    </citation>
    <scope>NUCLEOTIDE SEQUENCE [LARGE SCALE GENOMIC DNA]</scope>
    <source>
        <strain evidence="3">SXYL134</strain>
    </source>
</reference>
<keyword evidence="1" id="KW-0732">Signal</keyword>
<dbReference type="AlphaFoldDB" id="A0A194V3Y9"/>
<dbReference type="EMBL" id="KN714715">
    <property type="protein sequence ID" value="KUI58561.1"/>
    <property type="molecule type" value="Genomic_DNA"/>
</dbReference>
<dbReference type="OrthoDB" id="10532985at2759"/>